<dbReference type="GO" id="GO:0009691">
    <property type="term" value="P:cytokinin biosynthetic process"/>
    <property type="evidence" value="ECO:0007669"/>
    <property type="project" value="UniProtKB-KW"/>
</dbReference>
<organism evidence="11 12">
    <name type="scientific">Anisodus tanguticus</name>
    <dbReference type="NCBI Taxonomy" id="243964"/>
    <lineage>
        <taxon>Eukaryota</taxon>
        <taxon>Viridiplantae</taxon>
        <taxon>Streptophyta</taxon>
        <taxon>Embryophyta</taxon>
        <taxon>Tracheophyta</taxon>
        <taxon>Spermatophyta</taxon>
        <taxon>Magnoliopsida</taxon>
        <taxon>eudicotyledons</taxon>
        <taxon>Gunneridae</taxon>
        <taxon>Pentapetalae</taxon>
        <taxon>asterids</taxon>
        <taxon>lamiids</taxon>
        <taxon>Solanales</taxon>
        <taxon>Solanaceae</taxon>
        <taxon>Solanoideae</taxon>
        <taxon>Hyoscyameae</taxon>
        <taxon>Anisodus</taxon>
    </lineage>
</organism>
<keyword evidence="5" id="KW-0067">ATP-binding</keyword>
<keyword evidence="2" id="KW-0808">Transferase</keyword>
<evidence type="ECO:0000256" key="7">
    <source>
        <dbReference type="ARBA" id="ARBA00051744"/>
    </source>
</evidence>
<keyword evidence="6" id="KW-0809">Transit peptide</keyword>
<gene>
    <name evidence="11" type="ORF">RND71_006962</name>
</gene>
<dbReference type="EMBL" id="JAVYJV010000003">
    <property type="protein sequence ID" value="KAK4376285.1"/>
    <property type="molecule type" value="Genomic_DNA"/>
</dbReference>
<evidence type="ECO:0000256" key="5">
    <source>
        <dbReference type="ARBA" id="ARBA00022840"/>
    </source>
</evidence>
<dbReference type="GO" id="GO:0005739">
    <property type="term" value="C:mitochondrion"/>
    <property type="evidence" value="ECO:0007669"/>
    <property type="project" value="TreeGrafter"/>
</dbReference>
<reference evidence="11" key="1">
    <citation type="submission" date="2023-12" db="EMBL/GenBank/DDBJ databases">
        <title>Genome assembly of Anisodus tanguticus.</title>
        <authorList>
            <person name="Wang Y.-J."/>
        </authorList>
    </citation>
    <scope>NUCLEOTIDE SEQUENCE</scope>
    <source>
        <strain evidence="11">KB-2021</strain>
        <tissue evidence="11">Leaf</tissue>
    </source>
</reference>
<dbReference type="InterPro" id="IPR039657">
    <property type="entry name" value="Dimethylallyltransferase"/>
</dbReference>
<evidence type="ECO:0000313" key="11">
    <source>
        <dbReference type="EMBL" id="KAK4376285.1"/>
    </source>
</evidence>
<evidence type="ECO:0000256" key="3">
    <source>
        <dbReference type="ARBA" id="ARBA00022712"/>
    </source>
</evidence>
<dbReference type="AlphaFoldDB" id="A0AAE1VWL0"/>
<sequence length="174" mass="19867">MAIDTCYKLWSRYSTSSATTANGQGCGGDGSHRRRKIKTLSRPSHSFQGRNCQLLTLQQTKLPKKNVDILNSSLCERVDKMVDKGMVNEVRNVFNPRNQDYSSGIRKAIDVPEFDRYFQAELSKIIDEETRVKLLEEAINEVKINNCKLASQQLKKINHLINVKGWNVHRLDAT</sequence>
<comment type="catalytic activity">
    <reaction evidence="7">
        <text>dimethylallyl diphosphate + ATP = N(6)-(dimethylallyl)adenosine 5'-triphosphate + diphosphate</text>
        <dbReference type="Rhea" id="RHEA:36331"/>
        <dbReference type="ChEBI" id="CHEBI:30616"/>
        <dbReference type="ChEBI" id="CHEBI:33019"/>
        <dbReference type="ChEBI" id="CHEBI:57623"/>
        <dbReference type="ChEBI" id="CHEBI:73532"/>
        <dbReference type="EC" id="2.5.1.112"/>
    </reaction>
</comment>
<dbReference type="GO" id="GO:0005524">
    <property type="term" value="F:ATP binding"/>
    <property type="evidence" value="ECO:0007669"/>
    <property type="project" value="UniProtKB-KW"/>
</dbReference>
<comment type="catalytic activity">
    <reaction evidence="8">
        <text>dimethylallyl diphosphate + ADP = N(6)-(dimethylallyl)adenosine 5'-diphosphate + diphosphate</text>
        <dbReference type="Rhea" id="RHEA:36327"/>
        <dbReference type="ChEBI" id="CHEBI:33019"/>
        <dbReference type="ChEBI" id="CHEBI:57623"/>
        <dbReference type="ChEBI" id="CHEBI:73533"/>
        <dbReference type="ChEBI" id="CHEBI:456216"/>
        <dbReference type="EC" id="2.5.1.112"/>
    </reaction>
</comment>
<dbReference type="Gene3D" id="1.10.287.890">
    <property type="entry name" value="Crystal structure of tRNA isopentenylpyrophosphate transferase (bh2366) domain"/>
    <property type="match status" value="1"/>
</dbReference>
<dbReference type="PANTHER" id="PTHR11088">
    <property type="entry name" value="TRNA DIMETHYLALLYLTRANSFERASE"/>
    <property type="match status" value="1"/>
</dbReference>
<dbReference type="GO" id="GO:0052622">
    <property type="term" value="F:ATP/ADP dimethylallyltransferase activity"/>
    <property type="evidence" value="ECO:0007669"/>
    <property type="project" value="UniProtKB-EC"/>
</dbReference>
<evidence type="ECO:0000256" key="6">
    <source>
        <dbReference type="ARBA" id="ARBA00022946"/>
    </source>
</evidence>
<dbReference type="Pfam" id="PF01715">
    <property type="entry name" value="IPPT"/>
    <property type="match status" value="1"/>
</dbReference>
<proteinExistence type="inferred from homology"/>
<dbReference type="PANTHER" id="PTHR11088:SF78">
    <property type="entry name" value="ADENYLATE ISOPENTENYLTRANSFERASE 3, CHLOROPLASTIC-LIKE"/>
    <property type="match status" value="1"/>
</dbReference>
<dbReference type="GO" id="GO:0052381">
    <property type="term" value="F:tRNA dimethylallyltransferase activity"/>
    <property type="evidence" value="ECO:0007669"/>
    <property type="project" value="TreeGrafter"/>
</dbReference>
<evidence type="ECO:0000256" key="1">
    <source>
        <dbReference type="ARBA" id="ARBA00005842"/>
    </source>
</evidence>
<keyword evidence="12" id="KW-1185">Reference proteome</keyword>
<evidence type="ECO:0000313" key="12">
    <source>
        <dbReference type="Proteomes" id="UP001291623"/>
    </source>
</evidence>
<keyword evidence="4" id="KW-0547">Nucleotide-binding</keyword>
<dbReference type="GO" id="GO:0009824">
    <property type="term" value="F:AMP dimethylallyltransferase activity"/>
    <property type="evidence" value="ECO:0007669"/>
    <property type="project" value="UniProtKB-ARBA"/>
</dbReference>
<evidence type="ECO:0000256" key="2">
    <source>
        <dbReference type="ARBA" id="ARBA00022679"/>
    </source>
</evidence>
<protein>
    <recommendedName>
        <fullName evidence="10">adenylate dimethylallyltransferase (ADP/ATP-dependent)</fullName>
        <ecNumber evidence="10">2.5.1.112</ecNumber>
    </recommendedName>
</protein>
<keyword evidence="3" id="KW-0203">Cytokinin biosynthesis</keyword>
<evidence type="ECO:0000256" key="9">
    <source>
        <dbReference type="ARBA" id="ARBA00055191"/>
    </source>
</evidence>
<dbReference type="FunFam" id="1.10.287.890:FF:000002">
    <property type="entry name" value="Adenylate isopentenyltransferase 5, chloroplastic"/>
    <property type="match status" value="1"/>
</dbReference>
<name>A0AAE1VWL0_9SOLA</name>
<evidence type="ECO:0000256" key="4">
    <source>
        <dbReference type="ARBA" id="ARBA00022741"/>
    </source>
</evidence>
<evidence type="ECO:0000256" key="8">
    <source>
        <dbReference type="ARBA" id="ARBA00052386"/>
    </source>
</evidence>
<dbReference type="GO" id="GO:0006400">
    <property type="term" value="P:tRNA modification"/>
    <property type="evidence" value="ECO:0007669"/>
    <property type="project" value="TreeGrafter"/>
</dbReference>
<comment type="similarity">
    <text evidence="1">Belongs to the IPP transferase family.</text>
</comment>
<dbReference type="Proteomes" id="UP001291623">
    <property type="component" value="Unassembled WGS sequence"/>
</dbReference>
<dbReference type="EC" id="2.5.1.112" evidence="10"/>
<comment type="function">
    <text evidence="9">Involved in cytokinin biosynthesis. Catalyzes the transfer of an isopentenyl group from dimethylallyl diphosphate (DMAPP) to ATP and ADP.</text>
</comment>
<comment type="caution">
    <text evidence="11">The sequence shown here is derived from an EMBL/GenBank/DDBJ whole genome shotgun (WGS) entry which is preliminary data.</text>
</comment>
<evidence type="ECO:0000256" key="10">
    <source>
        <dbReference type="ARBA" id="ARBA00066838"/>
    </source>
</evidence>
<accession>A0AAE1VWL0</accession>